<organism evidence="1 2">
    <name type="scientific">Rotaria socialis</name>
    <dbReference type="NCBI Taxonomy" id="392032"/>
    <lineage>
        <taxon>Eukaryota</taxon>
        <taxon>Metazoa</taxon>
        <taxon>Spiralia</taxon>
        <taxon>Gnathifera</taxon>
        <taxon>Rotifera</taxon>
        <taxon>Eurotatoria</taxon>
        <taxon>Bdelloidea</taxon>
        <taxon>Philodinida</taxon>
        <taxon>Philodinidae</taxon>
        <taxon>Rotaria</taxon>
    </lineage>
</organism>
<evidence type="ECO:0000313" key="1">
    <source>
        <dbReference type="EMBL" id="CAF4995517.1"/>
    </source>
</evidence>
<proteinExistence type="predicted"/>
<comment type="caution">
    <text evidence="1">The sequence shown here is derived from an EMBL/GenBank/DDBJ whole genome shotgun (WGS) entry which is preliminary data.</text>
</comment>
<dbReference type="Proteomes" id="UP000663848">
    <property type="component" value="Unassembled WGS sequence"/>
</dbReference>
<gene>
    <name evidence="1" type="ORF">QYT958_LOCUS37567</name>
</gene>
<name>A0A822AAR8_9BILA</name>
<dbReference type="AlphaFoldDB" id="A0A822AAR8"/>
<protein>
    <submittedName>
        <fullName evidence="1">Uncharacterized protein</fullName>
    </submittedName>
</protein>
<feature type="non-terminal residue" evidence="1">
    <location>
        <position position="1"/>
    </location>
</feature>
<sequence length="56" mass="6178">LFSNDTLPHDVDAPSPNKLRCFAASLGPIYCDKFSWDDDALLRNMPAGFVYCRAAA</sequence>
<accession>A0A822AAR8</accession>
<evidence type="ECO:0000313" key="2">
    <source>
        <dbReference type="Proteomes" id="UP000663848"/>
    </source>
</evidence>
<dbReference type="EMBL" id="CAJOBR010031536">
    <property type="protein sequence ID" value="CAF4995517.1"/>
    <property type="molecule type" value="Genomic_DNA"/>
</dbReference>
<reference evidence="1" key="1">
    <citation type="submission" date="2021-02" db="EMBL/GenBank/DDBJ databases">
        <authorList>
            <person name="Nowell W R."/>
        </authorList>
    </citation>
    <scope>NUCLEOTIDE SEQUENCE</scope>
</reference>